<evidence type="ECO:0000313" key="1">
    <source>
        <dbReference type="EMBL" id="KAL3658971.1"/>
    </source>
</evidence>
<dbReference type="EMBL" id="JBIMZQ010000050">
    <property type="protein sequence ID" value="KAL3658971.1"/>
    <property type="molecule type" value="Genomic_DNA"/>
</dbReference>
<gene>
    <name evidence="1" type="ORF">V7S43_016109</name>
</gene>
<sequence>MLVSRDTNDSTSIKKRRLNPAEQKEALEEEIRLLESGVAVCKTRGLPLRLKVEEDPILRPLALKLAALLYDKLRQQNHIATIQATLSRCLLDQPYYPLYTRICLTKDWNERRKTLLAMREAKLRNAYDFVMSRAHLTDPLKTHYSENRFENEHGDLCCVRFDTIQFYGVASLQQVFDALSFFMTNVEIIISEHLGHVMLRDDYDTIEDEAFHSRFVSTNKRGIAVEGNAISFRHLFDKSDGSFGGEPCGVFIVDCIDEDELHPYNSLERVRRDSSGGIVLTSSRRQTNRSGQTAHGGNEGELVVTMRRAIFMKVRRPEFQLSDLVLEELYDEMMEWAAVMLKSIRSIVYA</sequence>
<comment type="caution">
    <text evidence="1">The sequence shown here is derived from an EMBL/GenBank/DDBJ whole genome shotgun (WGS) entry which is preliminary data.</text>
</comment>
<keyword evidence="2" id="KW-1185">Reference proteome</keyword>
<dbReference type="AlphaFoldDB" id="A0ABD3EXF5"/>
<protein>
    <submittedName>
        <fullName evidence="1">Uncharacterized protein</fullName>
    </submittedName>
</protein>
<name>A0ABD3EXF5_9STRA</name>
<organism evidence="1 2">
    <name type="scientific">Phytophthora oleae</name>
    <dbReference type="NCBI Taxonomy" id="2107226"/>
    <lineage>
        <taxon>Eukaryota</taxon>
        <taxon>Sar</taxon>
        <taxon>Stramenopiles</taxon>
        <taxon>Oomycota</taxon>
        <taxon>Peronosporomycetes</taxon>
        <taxon>Peronosporales</taxon>
        <taxon>Peronosporaceae</taxon>
        <taxon>Phytophthora</taxon>
    </lineage>
</organism>
<evidence type="ECO:0000313" key="2">
    <source>
        <dbReference type="Proteomes" id="UP001632037"/>
    </source>
</evidence>
<accession>A0ABD3EXF5</accession>
<dbReference type="Proteomes" id="UP001632037">
    <property type="component" value="Unassembled WGS sequence"/>
</dbReference>
<reference evidence="1 2" key="1">
    <citation type="submission" date="2024-09" db="EMBL/GenBank/DDBJ databases">
        <title>Genome sequencing and assembly of Phytophthora oleae, isolate VK10A, causative agent of rot of olive drupes.</title>
        <authorList>
            <person name="Conti Taguali S."/>
            <person name="Riolo M."/>
            <person name="La Spada F."/>
            <person name="Cacciola S.O."/>
            <person name="Dionisio G."/>
        </authorList>
    </citation>
    <scope>NUCLEOTIDE SEQUENCE [LARGE SCALE GENOMIC DNA]</scope>
    <source>
        <strain evidence="1 2">VK10A</strain>
    </source>
</reference>
<proteinExistence type="predicted"/>